<feature type="coiled-coil region" evidence="1">
    <location>
        <begin position="22"/>
        <end position="77"/>
    </location>
</feature>
<gene>
    <name evidence="2" type="ORF">SAMN05192560_0060</name>
</gene>
<keyword evidence="3" id="KW-1185">Reference proteome</keyword>
<reference evidence="3" key="1">
    <citation type="submission" date="2017-06" db="EMBL/GenBank/DDBJ databases">
        <authorList>
            <person name="Varghese N."/>
            <person name="Submissions S."/>
        </authorList>
    </citation>
    <scope>NUCLEOTIDE SEQUENCE [LARGE SCALE GENOMIC DNA]</scope>
    <source>
        <strain evidence="3">Ca-68</strain>
    </source>
</reference>
<sequence length="83" mass="9583">MLHAWLTMCRFCNYSGAMNADLITLEEKLSQLIALYQLLRAENLELRQALVRSQDDNQQLQENMELAKHKLLALIDRLPEGAI</sequence>
<proteinExistence type="predicted"/>
<evidence type="ECO:0008006" key="4">
    <source>
        <dbReference type="Google" id="ProtNLM"/>
    </source>
</evidence>
<organism evidence="2 3">
    <name type="scientific">Methylobacillus rhizosphaerae</name>
    <dbReference type="NCBI Taxonomy" id="551994"/>
    <lineage>
        <taxon>Bacteria</taxon>
        <taxon>Pseudomonadati</taxon>
        <taxon>Pseudomonadota</taxon>
        <taxon>Betaproteobacteria</taxon>
        <taxon>Nitrosomonadales</taxon>
        <taxon>Methylophilaceae</taxon>
        <taxon>Methylobacillus</taxon>
    </lineage>
</organism>
<evidence type="ECO:0000256" key="1">
    <source>
        <dbReference type="SAM" id="Coils"/>
    </source>
</evidence>
<keyword evidence="1" id="KW-0175">Coiled coil</keyword>
<dbReference type="Proteomes" id="UP000198305">
    <property type="component" value="Unassembled WGS sequence"/>
</dbReference>
<dbReference type="EMBL" id="FZOA01000001">
    <property type="protein sequence ID" value="SNR60402.1"/>
    <property type="molecule type" value="Genomic_DNA"/>
</dbReference>
<evidence type="ECO:0000313" key="3">
    <source>
        <dbReference type="Proteomes" id="UP000198305"/>
    </source>
</evidence>
<name>A0A238XP02_9PROT</name>
<evidence type="ECO:0000313" key="2">
    <source>
        <dbReference type="EMBL" id="SNR60402.1"/>
    </source>
</evidence>
<accession>A0A238XP02</accession>
<protein>
    <recommendedName>
        <fullName evidence="4">Cell division protein ZapB</fullName>
    </recommendedName>
</protein>
<dbReference type="AlphaFoldDB" id="A0A238XP02"/>